<accession>A0A5S5BQU0</accession>
<gene>
    <name evidence="3" type="ORF">BCM02_11527</name>
</gene>
<keyword evidence="1" id="KW-1133">Transmembrane helix</keyword>
<dbReference type="GO" id="GO:0005886">
    <property type="term" value="C:plasma membrane"/>
    <property type="evidence" value="ECO:0007669"/>
    <property type="project" value="TreeGrafter"/>
</dbReference>
<feature type="transmembrane region" description="Helical" evidence="1">
    <location>
        <begin position="291"/>
        <end position="309"/>
    </location>
</feature>
<feature type="domain" description="GGDEF" evidence="2">
    <location>
        <begin position="396"/>
        <end position="526"/>
    </location>
</feature>
<reference evidence="3 4" key="1">
    <citation type="submission" date="2019-07" db="EMBL/GenBank/DDBJ databases">
        <title>Genomic Encyclopedia of Type Strains, Phase III (KMG-III): the genomes of soil and plant-associated and newly described type strains.</title>
        <authorList>
            <person name="Whitman W."/>
        </authorList>
    </citation>
    <scope>NUCLEOTIDE SEQUENCE [LARGE SCALE GENOMIC DNA]</scope>
    <source>
        <strain evidence="3 4">BL24</strain>
    </source>
</reference>
<evidence type="ECO:0000256" key="1">
    <source>
        <dbReference type="SAM" id="Phobius"/>
    </source>
</evidence>
<dbReference type="SMART" id="SM00267">
    <property type="entry name" value="GGDEF"/>
    <property type="match status" value="1"/>
</dbReference>
<dbReference type="InterPro" id="IPR029787">
    <property type="entry name" value="Nucleotide_cyclase"/>
</dbReference>
<comment type="caution">
    <text evidence="3">The sequence shown here is derived from an EMBL/GenBank/DDBJ whole genome shotgun (WGS) entry which is preliminary data.</text>
</comment>
<dbReference type="GO" id="GO:0052621">
    <property type="term" value="F:diguanylate cyclase activity"/>
    <property type="evidence" value="ECO:0007669"/>
    <property type="project" value="TreeGrafter"/>
</dbReference>
<dbReference type="Proteomes" id="UP000323257">
    <property type="component" value="Unassembled WGS sequence"/>
</dbReference>
<evidence type="ECO:0000313" key="4">
    <source>
        <dbReference type="Proteomes" id="UP000323257"/>
    </source>
</evidence>
<dbReference type="PANTHER" id="PTHR45138">
    <property type="entry name" value="REGULATORY COMPONENTS OF SENSORY TRANSDUCTION SYSTEM"/>
    <property type="match status" value="1"/>
</dbReference>
<keyword evidence="4" id="KW-1185">Reference proteome</keyword>
<dbReference type="CDD" id="cd01949">
    <property type="entry name" value="GGDEF"/>
    <property type="match status" value="1"/>
</dbReference>
<dbReference type="Pfam" id="PF00990">
    <property type="entry name" value="GGDEF"/>
    <property type="match status" value="1"/>
</dbReference>
<dbReference type="PANTHER" id="PTHR45138:SF9">
    <property type="entry name" value="DIGUANYLATE CYCLASE DGCM-RELATED"/>
    <property type="match status" value="1"/>
</dbReference>
<dbReference type="InterPro" id="IPR043128">
    <property type="entry name" value="Rev_trsase/Diguanyl_cyclase"/>
</dbReference>
<organism evidence="3 4">
    <name type="scientific">Paenibacillus methanolicus</name>
    <dbReference type="NCBI Taxonomy" id="582686"/>
    <lineage>
        <taxon>Bacteria</taxon>
        <taxon>Bacillati</taxon>
        <taxon>Bacillota</taxon>
        <taxon>Bacilli</taxon>
        <taxon>Bacillales</taxon>
        <taxon>Paenibacillaceae</taxon>
        <taxon>Paenibacillus</taxon>
    </lineage>
</organism>
<keyword evidence="1" id="KW-0472">Membrane</keyword>
<protein>
    <submittedName>
        <fullName evidence="3">Diguanylate cyclase (GGDEF)-like protein</fullName>
    </submittedName>
</protein>
<keyword evidence="1" id="KW-0812">Transmembrane</keyword>
<name>A0A5S5BQU0_9BACL</name>
<dbReference type="PROSITE" id="PS50887">
    <property type="entry name" value="GGDEF"/>
    <property type="match status" value="1"/>
</dbReference>
<proteinExistence type="predicted"/>
<dbReference type="SUPFAM" id="SSF55073">
    <property type="entry name" value="Nucleotide cyclase"/>
    <property type="match status" value="1"/>
</dbReference>
<dbReference type="GO" id="GO:0043709">
    <property type="term" value="P:cell adhesion involved in single-species biofilm formation"/>
    <property type="evidence" value="ECO:0007669"/>
    <property type="project" value="TreeGrafter"/>
</dbReference>
<dbReference type="CDD" id="cd18774">
    <property type="entry name" value="PDC2_HK_sensor"/>
    <property type="match status" value="1"/>
</dbReference>
<dbReference type="InterPro" id="IPR000160">
    <property type="entry name" value="GGDEF_dom"/>
</dbReference>
<dbReference type="NCBIfam" id="TIGR00254">
    <property type="entry name" value="GGDEF"/>
    <property type="match status" value="1"/>
</dbReference>
<dbReference type="RefSeq" id="WP_246183633.1">
    <property type="nucleotide sequence ID" value="NZ_VNHS01000015.1"/>
</dbReference>
<dbReference type="EMBL" id="VNHS01000015">
    <property type="protein sequence ID" value="TYP69367.1"/>
    <property type="molecule type" value="Genomic_DNA"/>
</dbReference>
<dbReference type="Gene3D" id="6.10.340.10">
    <property type="match status" value="1"/>
</dbReference>
<sequence length="532" mass="58715">MSFVPVKKGRIRFNALIIGLLMFSMLGTTFLLMSISLQSQTRTLTRSTLQANFEGARNLNVTMNGWMDLMLRHLGSTSRFMIEQGGGDPMRLADGVKPLLGGSRFFNRFFIADEHGLLLGTPPEGREFEPPPVTPEILEAALLERKPYVSKPFIAPGGHAAMLIAHPVMDQSGHYFGLIGGLIDFQAQNVFSDMFNHAVKSQKGSFAYLVDQNGELLMNPDGSRGRVIIEPSVLQRELIRDKARYASIDNPDGEQHLVGYLEMPQFKLGVVFQSPASVVNDAMSALLRAQLAWIIPLFALLLALSLWIARKLTSPFSALTSAARKISANERLDQPPFAEHWNYEAHYLAKAMMRAVRNLQQQADQLSEQARTDALTGLHNRASLEEQLAEWAIQETPYALLVLDIDHFKSVNDTYGHQIGDEAIVHLARVLSSETGGDGVCCRFGGEEFVVLLPHQSLQSARQLAERVRRTMEAAPSPTGSPITVSIGVAVCPDHGGGFERVFDQADQALYQAKRGGRNRTVTAGERPRQAI</sequence>
<dbReference type="CDD" id="cd18773">
    <property type="entry name" value="PDC1_HK_sensor"/>
    <property type="match status" value="1"/>
</dbReference>
<dbReference type="InterPro" id="IPR050469">
    <property type="entry name" value="Diguanylate_Cyclase"/>
</dbReference>
<dbReference type="FunFam" id="3.30.70.270:FF:000001">
    <property type="entry name" value="Diguanylate cyclase domain protein"/>
    <property type="match status" value="1"/>
</dbReference>
<dbReference type="Gene3D" id="3.30.70.270">
    <property type="match status" value="1"/>
</dbReference>
<feature type="transmembrane region" description="Helical" evidence="1">
    <location>
        <begin position="12"/>
        <end position="37"/>
    </location>
</feature>
<evidence type="ECO:0000313" key="3">
    <source>
        <dbReference type="EMBL" id="TYP69367.1"/>
    </source>
</evidence>
<dbReference type="AlphaFoldDB" id="A0A5S5BQU0"/>
<dbReference type="GO" id="GO:1902201">
    <property type="term" value="P:negative regulation of bacterial-type flagellum-dependent cell motility"/>
    <property type="evidence" value="ECO:0007669"/>
    <property type="project" value="TreeGrafter"/>
</dbReference>
<evidence type="ECO:0000259" key="2">
    <source>
        <dbReference type="PROSITE" id="PS50887"/>
    </source>
</evidence>